<evidence type="ECO:0000256" key="2">
    <source>
        <dbReference type="ARBA" id="ARBA00022853"/>
    </source>
</evidence>
<comment type="subcellular location">
    <subcellularLocation>
        <location evidence="1">Nucleus</location>
    </subcellularLocation>
</comment>
<dbReference type="InterPro" id="IPR027109">
    <property type="entry name" value="Swc4/Dmap1"/>
</dbReference>
<dbReference type="InterPro" id="IPR032563">
    <property type="entry name" value="DAMP1_SANT-like"/>
</dbReference>
<dbReference type="PANTHER" id="PTHR12855">
    <property type="entry name" value="DNA METHYLTRANSFERASE 1-ASSOCIATED PROTEIN 1 FAMILY MEMBER"/>
    <property type="match status" value="1"/>
</dbReference>
<name>A0A150GAF3_GONPE</name>
<keyword evidence="3" id="KW-0805">Transcription regulation</keyword>
<evidence type="ECO:0000256" key="3">
    <source>
        <dbReference type="ARBA" id="ARBA00023015"/>
    </source>
</evidence>
<gene>
    <name evidence="8" type="ORF">GPECTOR_40g556</name>
</gene>
<evidence type="ECO:0000256" key="4">
    <source>
        <dbReference type="ARBA" id="ARBA00023163"/>
    </source>
</evidence>
<feature type="region of interest" description="Disordered" evidence="6">
    <location>
        <begin position="1"/>
        <end position="38"/>
    </location>
</feature>
<dbReference type="Gene3D" id="1.10.10.60">
    <property type="entry name" value="Homeodomain-like"/>
    <property type="match status" value="1"/>
</dbReference>
<keyword evidence="9" id="KW-1185">Reference proteome</keyword>
<protein>
    <recommendedName>
        <fullName evidence="7">Myb-like domain-containing protein</fullName>
    </recommendedName>
</protein>
<comment type="caution">
    <text evidence="8">The sequence shown here is derived from an EMBL/GenBank/DDBJ whole genome shotgun (WGS) entry which is preliminary data.</text>
</comment>
<dbReference type="PANTHER" id="PTHR12855:SF10">
    <property type="entry name" value="DNA METHYLTRANSFERASE 1-ASSOCIATED PROTEIN 1"/>
    <property type="match status" value="1"/>
</dbReference>
<dbReference type="EMBL" id="LSYV01000041">
    <property type="protein sequence ID" value="KXZ46822.1"/>
    <property type="molecule type" value="Genomic_DNA"/>
</dbReference>
<dbReference type="GO" id="GO:0035267">
    <property type="term" value="C:NuA4 histone acetyltransferase complex"/>
    <property type="evidence" value="ECO:0007669"/>
    <property type="project" value="InterPro"/>
</dbReference>
<dbReference type="SMART" id="SM00717">
    <property type="entry name" value="SANT"/>
    <property type="match status" value="1"/>
</dbReference>
<evidence type="ECO:0000256" key="5">
    <source>
        <dbReference type="ARBA" id="ARBA00023242"/>
    </source>
</evidence>
<dbReference type="GO" id="GO:0003714">
    <property type="term" value="F:transcription corepressor activity"/>
    <property type="evidence" value="ECO:0007669"/>
    <property type="project" value="TreeGrafter"/>
</dbReference>
<evidence type="ECO:0000259" key="7">
    <source>
        <dbReference type="SMART" id="SM00717"/>
    </source>
</evidence>
<dbReference type="Pfam" id="PF16282">
    <property type="entry name" value="SANT_DAMP1_like"/>
    <property type="match status" value="1"/>
</dbReference>
<evidence type="ECO:0000256" key="1">
    <source>
        <dbReference type="ARBA" id="ARBA00004123"/>
    </source>
</evidence>
<dbReference type="AlphaFoldDB" id="A0A150GAF3"/>
<evidence type="ECO:0000313" key="8">
    <source>
        <dbReference type="EMBL" id="KXZ46822.1"/>
    </source>
</evidence>
<feature type="compositionally biased region" description="Low complexity" evidence="6">
    <location>
        <begin position="310"/>
        <end position="322"/>
    </location>
</feature>
<dbReference type="GO" id="GO:0006281">
    <property type="term" value="P:DNA repair"/>
    <property type="evidence" value="ECO:0007669"/>
    <property type="project" value="InterPro"/>
</dbReference>
<dbReference type="GO" id="GO:0000122">
    <property type="term" value="P:negative regulation of transcription by RNA polymerase II"/>
    <property type="evidence" value="ECO:0007669"/>
    <property type="project" value="TreeGrafter"/>
</dbReference>
<dbReference type="Proteomes" id="UP000075714">
    <property type="component" value="Unassembled WGS sequence"/>
</dbReference>
<organism evidence="8 9">
    <name type="scientific">Gonium pectorale</name>
    <name type="common">Green alga</name>
    <dbReference type="NCBI Taxonomy" id="33097"/>
    <lineage>
        <taxon>Eukaryota</taxon>
        <taxon>Viridiplantae</taxon>
        <taxon>Chlorophyta</taxon>
        <taxon>core chlorophytes</taxon>
        <taxon>Chlorophyceae</taxon>
        <taxon>CS clade</taxon>
        <taxon>Chlamydomonadales</taxon>
        <taxon>Volvocaceae</taxon>
        <taxon>Gonium</taxon>
    </lineage>
</organism>
<evidence type="ECO:0000256" key="6">
    <source>
        <dbReference type="SAM" id="MobiDB-lite"/>
    </source>
</evidence>
<dbReference type="STRING" id="33097.A0A150GAF3"/>
<sequence>MADVKDILGMGRSGPAAADDKGTEKPAKPVKEKLKRPEGMSREAFALLRGTGHPIVASQFVSSIKKNDVLKKPKPSTKGIVTYQYKPFKNQARTDGLELSHWVKCHKGANGIIREPDDSEYPYAKYNKKVQLFKYNDEEYKNLIQPESGNWSREETDYLYDLCELFDLRWHVIWDRYQFAAPSGVSAPARSLEDLKERYYGVARRLLVSRQGREAPVANNTLVKNPFNKQVEQDRKRALEALLARTPQQITEDHAVLAEARAIEEKRKAEANAARRAAAVTVAAAAPTPAAAAPPRTTSPTQPGRPPSQPGAAMPGVMAAPGSLAAAGVGAGPMSQPRSLSPGPSLAGELRQPLDFDTAAPPGVPSLFDADVKPYKPKPGAYLRGAHTQSMAAQQAATMAGGSRAFKAVEATLTDLNCPAALLGPRMMTRATSGAWLALRADVIALHEMRRNLANRLNADERAVKRPEKRRRP</sequence>
<feature type="region of interest" description="Disordered" evidence="6">
    <location>
        <begin position="285"/>
        <end position="371"/>
    </location>
</feature>
<keyword evidence="2" id="KW-0156">Chromatin regulator</keyword>
<feature type="compositionally biased region" description="Basic and acidic residues" evidence="6">
    <location>
        <begin position="18"/>
        <end position="38"/>
    </location>
</feature>
<dbReference type="InterPro" id="IPR001005">
    <property type="entry name" value="SANT/Myb"/>
</dbReference>
<keyword evidence="4" id="KW-0804">Transcription</keyword>
<feature type="compositionally biased region" description="Low complexity" evidence="6">
    <location>
        <begin position="285"/>
        <end position="298"/>
    </location>
</feature>
<feature type="domain" description="Myb-like" evidence="7">
    <location>
        <begin position="147"/>
        <end position="205"/>
    </location>
</feature>
<accession>A0A150GAF3</accession>
<proteinExistence type="predicted"/>
<dbReference type="FunFam" id="1.10.10.60:FF:000087">
    <property type="entry name" value="DNA methyltransferase 1-associated protein 1"/>
    <property type="match status" value="1"/>
</dbReference>
<keyword evidence="5" id="KW-0539">Nucleus</keyword>
<dbReference type="GO" id="GO:0006338">
    <property type="term" value="P:chromatin remodeling"/>
    <property type="evidence" value="ECO:0007669"/>
    <property type="project" value="InterPro"/>
</dbReference>
<dbReference type="GO" id="GO:0000812">
    <property type="term" value="C:Swr1 complex"/>
    <property type="evidence" value="ECO:0007669"/>
    <property type="project" value="TreeGrafter"/>
</dbReference>
<evidence type="ECO:0000313" key="9">
    <source>
        <dbReference type="Proteomes" id="UP000075714"/>
    </source>
</evidence>
<reference evidence="9" key="1">
    <citation type="journal article" date="2016" name="Nat. Commun.">
        <title>The Gonium pectorale genome demonstrates co-option of cell cycle regulation during the evolution of multicellularity.</title>
        <authorList>
            <person name="Hanschen E.R."/>
            <person name="Marriage T.N."/>
            <person name="Ferris P.J."/>
            <person name="Hamaji T."/>
            <person name="Toyoda A."/>
            <person name="Fujiyama A."/>
            <person name="Neme R."/>
            <person name="Noguchi H."/>
            <person name="Minakuchi Y."/>
            <person name="Suzuki M."/>
            <person name="Kawai-Toyooka H."/>
            <person name="Smith D.R."/>
            <person name="Sparks H."/>
            <person name="Anderson J."/>
            <person name="Bakaric R."/>
            <person name="Luria V."/>
            <person name="Karger A."/>
            <person name="Kirschner M.W."/>
            <person name="Durand P.M."/>
            <person name="Michod R.E."/>
            <person name="Nozaki H."/>
            <person name="Olson B.J."/>
        </authorList>
    </citation>
    <scope>NUCLEOTIDE SEQUENCE [LARGE SCALE GENOMIC DNA]</scope>
    <source>
        <strain evidence="9">NIES-2863</strain>
    </source>
</reference>
<dbReference type="OrthoDB" id="19740at2759"/>